<keyword evidence="2" id="KW-0238">DNA-binding</keyword>
<evidence type="ECO:0000256" key="1">
    <source>
        <dbReference type="ARBA" id="ARBA00023015"/>
    </source>
</evidence>
<dbReference type="RefSeq" id="WP_281488759.1">
    <property type="nucleotide sequence ID" value="NZ_JASATX010000003.1"/>
</dbReference>
<dbReference type="InterPro" id="IPR023187">
    <property type="entry name" value="Tscrpt_reg_MarR-type_CS"/>
</dbReference>
<proteinExistence type="predicted"/>
<reference evidence="5 6" key="1">
    <citation type="submission" date="2023-04" db="EMBL/GenBank/DDBJ databases">
        <title>Klugiella caeni sp. nov. isolated from the sludge of biochemical tank.</title>
        <authorList>
            <person name="Geng K."/>
        </authorList>
    </citation>
    <scope>NUCLEOTIDE SEQUENCE [LARGE SCALE GENOMIC DNA]</scope>
    <source>
        <strain evidence="5 6">YN-L-19</strain>
    </source>
</reference>
<evidence type="ECO:0000256" key="3">
    <source>
        <dbReference type="ARBA" id="ARBA00023163"/>
    </source>
</evidence>
<dbReference type="PANTHER" id="PTHR39515:SF2">
    <property type="entry name" value="HTH-TYPE TRANSCRIPTIONAL REGULATOR RV0880"/>
    <property type="match status" value="1"/>
</dbReference>
<dbReference type="AlphaFoldDB" id="A0AAW6TD24"/>
<feature type="domain" description="HTH marR-type" evidence="4">
    <location>
        <begin position="3"/>
        <end position="135"/>
    </location>
</feature>
<evidence type="ECO:0000259" key="4">
    <source>
        <dbReference type="PROSITE" id="PS50995"/>
    </source>
</evidence>
<gene>
    <name evidence="5" type="ORF">QF206_08365</name>
</gene>
<dbReference type="EMBL" id="JASATX010000003">
    <property type="protein sequence ID" value="MDI2098972.1"/>
    <property type="molecule type" value="Genomic_DNA"/>
</dbReference>
<dbReference type="Proteomes" id="UP001321506">
    <property type="component" value="Unassembled WGS sequence"/>
</dbReference>
<dbReference type="GO" id="GO:0003700">
    <property type="term" value="F:DNA-binding transcription factor activity"/>
    <property type="evidence" value="ECO:0007669"/>
    <property type="project" value="InterPro"/>
</dbReference>
<dbReference type="InterPro" id="IPR000835">
    <property type="entry name" value="HTH_MarR-typ"/>
</dbReference>
<keyword evidence="6" id="KW-1185">Reference proteome</keyword>
<name>A0AAW6TD24_9MICO</name>
<accession>A0AAW6TD24</accession>
<evidence type="ECO:0000313" key="5">
    <source>
        <dbReference type="EMBL" id="MDI2098972.1"/>
    </source>
</evidence>
<dbReference type="Pfam" id="PF01047">
    <property type="entry name" value="MarR"/>
    <property type="match status" value="1"/>
</dbReference>
<dbReference type="GO" id="GO:0003677">
    <property type="term" value="F:DNA binding"/>
    <property type="evidence" value="ECO:0007669"/>
    <property type="project" value="UniProtKB-KW"/>
</dbReference>
<dbReference type="PROSITE" id="PS01117">
    <property type="entry name" value="HTH_MARR_1"/>
    <property type="match status" value="1"/>
</dbReference>
<evidence type="ECO:0000256" key="2">
    <source>
        <dbReference type="ARBA" id="ARBA00023125"/>
    </source>
</evidence>
<dbReference type="InterPro" id="IPR036388">
    <property type="entry name" value="WH-like_DNA-bd_sf"/>
</dbReference>
<dbReference type="PROSITE" id="PS50995">
    <property type="entry name" value="HTH_MARR_2"/>
    <property type="match status" value="1"/>
</dbReference>
<dbReference type="SUPFAM" id="SSF46785">
    <property type="entry name" value="Winged helix' DNA-binding domain"/>
    <property type="match status" value="1"/>
</dbReference>
<protein>
    <submittedName>
        <fullName evidence="5">MarR family transcriptional regulator</fullName>
    </submittedName>
</protein>
<sequence>MPHTALPTELRLSIGRLARRLRAEKADRSISDSQLSALWRLREAADCTMGALSGIEGVTAPSMHRTVNALVDAGYVTRYSSPDDGRKVLLRLTDAGERVLDETSRRRDEWFTGRLRELDADELAIVTAAAPVIKKLANS</sequence>
<comment type="caution">
    <text evidence="5">The sequence shown here is derived from an EMBL/GenBank/DDBJ whole genome shotgun (WGS) entry which is preliminary data.</text>
</comment>
<dbReference type="SMART" id="SM00347">
    <property type="entry name" value="HTH_MARR"/>
    <property type="match status" value="1"/>
</dbReference>
<dbReference type="PANTHER" id="PTHR39515">
    <property type="entry name" value="CONSERVED PROTEIN"/>
    <property type="match status" value="1"/>
</dbReference>
<keyword evidence="1" id="KW-0805">Transcription regulation</keyword>
<dbReference type="InterPro" id="IPR052526">
    <property type="entry name" value="HTH-type_Bedaq_tolerance"/>
</dbReference>
<dbReference type="Gene3D" id="1.10.10.10">
    <property type="entry name" value="Winged helix-like DNA-binding domain superfamily/Winged helix DNA-binding domain"/>
    <property type="match status" value="1"/>
</dbReference>
<evidence type="ECO:0000313" key="6">
    <source>
        <dbReference type="Proteomes" id="UP001321506"/>
    </source>
</evidence>
<keyword evidence="3" id="KW-0804">Transcription</keyword>
<dbReference type="InterPro" id="IPR036390">
    <property type="entry name" value="WH_DNA-bd_sf"/>
</dbReference>
<organism evidence="5 6">
    <name type="scientific">Ruicaihuangia caeni</name>
    <dbReference type="NCBI Taxonomy" id="3042517"/>
    <lineage>
        <taxon>Bacteria</taxon>
        <taxon>Bacillati</taxon>
        <taxon>Actinomycetota</taxon>
        <taxon>Actinomycetes</taxon>
        <taxon>Micrococcales</taxon>
        <taxon>Microbacteriaceae</taxon>
        <taxon>Ruicaihuangia</taxon>
    </lineage>
</organism>